<evidence type="ECO:0000313" key="2">
    <source>
        <dbReference type="Proteomes" id="UP001165302"/>
    </source>
</evidence>
<sequence>MKYLNLILVALLLLSCDNDTYETHTKEREFTIREIKRGGKRQHRGFYVEGFESKVRYRNIRDGKLKTGDKIMLKYDSIVNKTKGTFELNLQRRYED</sequence>
<dbReference type="Proteomes" id="UP001165302">
    <property type="component" value="Unassembled WGS sequence"/>
</dbReference>
<organism evidence="1 2">
    <name type="scientific">Sphingobacterium bovistauri</name>
    <dbReference type="NCBI Taxonomy" id="2781959"/>
    <lineage>
        <taxon>Bacteria</taxon>
        <taxon>Pseudomonadati</taxon>
        <taxon>Bacteroidota</taxon>
        <taxon>Sphingobacteriia</taxon>
        <taxon>Sphingobacteriales</taxon>
        <taxon>Sphingobacteriaceae</taxon>
        <taxon>Sphingobacterium</taxon>
    </lineage>
</organism>
<dbReference type="EMBL" id="JADEYP010000033">
    <property type="protein sequence ID" value="MCA5006393.1"/>
    <property type="molecule type" value="Genomic_DNA"/>
</dbReference>
<comment type="caution">
    <text evidence="1">The sequence shown here is derived from an EMBL/GenBank/DDBJ whole genome shotgun (WGS) entry which is preliminary data.</text>
</comment>
<protein>
    <recommendedName>
        <fullName evidence="3">Lipoprotein</fullName>
    </recommendedName>
</protein>
<name>A0ABS7Z8R7_9SPHI</name>
<keyword evidence="2" id="KW-1185">Reference proteome</keyword>
<gene>
    <name evidence="1" type="ORF">IPZ78_14695</name>
</gene>
<reference evidence="1" key="1">
    <citation type="submission" date="2020-10" db="EMBL/GenBank/DDBJ databases">
        <authorList>
            <person name="Lu T."/>
            <person name="Wang Q."/>
            <person name="Han X."/>
        </authorList>
    </citation>
    <scope>NUCLEOTIDE SEQUENCE</scope>
    <source>
        <strain evidence="1">WQ 366</strain>
    </source>
</reference>
<dbReference type="PROSITE" id="PS51257">
    <property type="entry name" value="PROKAR_LIPOPROTEIN"/>
    <property type="match status" value="1"/>
</dbReference>
<evidence type="ECO:0008006" key="3">
    <source>
        <dbReference type="Google" id="ProtNLM"/>
    </source>
</evidence>
<dbReference type="RefSeq" id="WP_225554754.1">
    <property type="nucleotide sequence ID" value="NZ_JADEYP010000033.1"/>
</dbReference>
<proteinExistence type="predicted"/>
<accession>A0ABS7Z8R7</accession>
<evidence type="ECO:0000313" key="1">
    <source>
        <dbReference type="EMBL" id="MCA5006393.1"/>
    </source>
</evidence>